<comment type="similarity">
    <text evidence="2">Belongs to the DegT/DnrJ/EryC1 family.</text>
</comment>
<dbReference type="GO" id="GO:0030170">
    <property type="term" value="F:pyridoxal phosphate binding"/>
    <property type="evidence" value="ECO:0007669"/>
    <property type="project" value="TreeGrafter"/>
</dbReference>
<evidence type="ECO:0000256" key="2">
    <source>
        <dbReference type="RuleBase" id="RU004508"/>
    </source>
</evidence>
<dbReference type="RefSeq" id="WP_106188952.1">
    <property type="nucleotide sequence ID" value="NZ_PVTF01000006.1"/>
</dbReference>
<dbReference type="InterPro" id="IPR015424">
    <property type="entry name" value="PyrdxlP-dep_Trfase"/>
</dbReference>
<accession>A0A2T0T3Z4</accession>
<reference evidence="3 4" key="1">
    <citation type="submission" date="2018-03" db="EMBL/GenBank/DDBJ databases">
        <title>Genomic Encyclopedia of Archaeal and Bacterial Type Strains, Phase II (KMG-II): from individual species to whole genera.</title>
        <authorList>
            <person name="Goeker M."/>
        </authorList>
    </citation>
    <scope>NUCLEOTIDE SEQUENCE [LARGE SCALE GENOMIC DNA]</scope>
    <source>
        <strain evidence="3 4">DSM 44720</strain>
    </source>
</reference>
<name>A0A2T0T3Z4_9PSEU</name>
<evidence type="ECO:0000313" key="4">
    <source>
        <dbReference type="Proteomes" id="UP000239494"/>
    </source>
</evidence>
<gene>
    <name evidence="3" type="ORF">CLV43_106122</name>
</gene>
<dbReference type="InterPro" id="IPR015422">
    <property type="entry name" value="PyrdxlP-dep_Trfase_small"/>
</dbReference>
<dbReference type="EMBL" id="PVTF01000006">
    <property type="protein sequence ID" value="PRY40387.1"/>
    <property type="molecule type" value="Genomic_DNA"/>
</dbReference>
<dbReference type="AlphaFoldDB" id="A0A2T0T3Z4"/>
<evidence type="ECO:0000313" key="3">
    <source>
        <dbReference type="EMBL" id="PRY40387.1"/>
    </source>
</evidence>
<dbReference type="CDD" id="cd00616">
    <property type="entry name" value="AHBA_syn"/>
    <property type="match status" value="1"/>
</dbReference>
<dbReference type="Gene3D" id="3.40.640.10">
    <property type="entry name" value="Type I PLP-dependent aspartate aminotransferase-like (Major domain)"/>
    <property type="match status" value="1"/>
</dbReference>
<dbReference type="InterPro" id="IPR000653">
    <property type="entry name" value="DegT/StrS_aminotransferase"/>
</dbReference>
<dbReference type="Pfam" id="PF01041">
    <property type="entry name" value="DegT_DnrJ_EryC1"/>
    <property type="match status" value="1"/>
</dbReference>
<dbReference type="GO" id="GO:0008483">
    <property type="term" value="F:transaminase activity"/>
    <property type="evidence" value="ECO:0007669"/>
    <property type="project" value="TreeGrafter"/>
</dbReference>
<keyword evidence="2" id="KW-0663">Pyridoxal phosphate</keyword>
<evidence type="ECO:0000256" key="1">
    <source>
        <dbReference type="ARBA" id="ARBA00001933"/>
    </source>
</evidence>
<comment type="cofactor">
    <cofactor evidence="1">
        <name>pyridoxal 5'-phosphate</name>
        <dbReference type="ChEBI" id="CHEBI:597326"/>
    </cofactor>
</comment>
<dbReference type="Proteomes" id="UP000239494">
    <property type="component" value="Unassembled WGS sequence"/>
</dbReference>
<dbReference type="PANTHER" id="PTHR30244">
    <property type="entry name" value="TRANSAMINASE"/>
    <property type="match status" value="1"/>
</dbReference>
<sequence length="416" mass="43826">MTSTLDGLALHGGTPVRTRPFPVATEAAGRTFGEEESAAVLEVLAGGRLNALGGSHVAGLESDMARLHGVGHAVACSSGTAALHMAIGALDPDPGDEVVTTPVTDFGTIIAILAQNAVPVFADVDPLTGNLSPESVRRCLSPRTRAVVAVHLLGAPAPVVELADIAHRHGVPLIEDCAQALLTEPAPGRLAGTVGDIGCFSLQQYKHITCGDGGLAITDDPALARRLRLFGDKGRPRDTAARTHLSFGMNYRMTELQGAVAKVQLGRLRGVVERRRRAAHRLVESLRGLPGITLPAEDGHSFWSFPLVLDPSLAGGTNLRWAAALRAEGILAEGRLLDHPAYASPVLANGRVYGNSAFPLSSPPSRKDWTYAPGLCPAAERLLATTLLVLFWNEHYTDADVDDISTAVRKVHTALT</sequence>
<dbReference type="OrthoDB" id="5342089at2"/>
<dbReference type="InterPro" id="IPR015421">
    <property type="entry name" value="PyrdxlP-dep_Trfase_major"/>
</dbReference>
<keyword evidence="4" id="KW-1185">Reference proteome</keyword>
<dbReference type="PANTHER" id="PTHR30244:SF34">
    <property type="entry name" value="DTDP-4-AMINO-4,6-DIDEOXYGALACTOSE TRANSAMINASE"/>
    <property type="match status" value="1"/>
</dbReference>
<dbReference type="Gene3D" id="3.90.1150.10">
    <property type="entry name" value="Aspartate Aminotransferase, domain 1"/>
    <property type="match status" value="1"/>
</dbReference>
<organism evidence="3 4">
    <name type="scientific">Umezawaea tangerina</name>
    <dbReference type="NCBI Taxonomy" id="84725"/>
    <lineage>
        <taxon>Bacteria</taxon>
        <taxon>Bacillati</taxon>
        <taxon>Actinomycetota</taxon>
        <taxon>Actinomycetes</taxon>
        <taxon>Pseudonocardiales</taxon>
        <taxon>Pseudonocardiaceae</taxon>
        <taxon>Umezawaea</taxon>
    </lineage>
</organism>
<protein>
    <submittedName>
        <fullName evidence="3">dTDP-4-amino-4,6-dideoxygalactose transaminase</fullName>
    </submittedName>
</protein>
<dbReference type="SUPFAM" id="SSF53383">
    <property type="entry name" value="PLP-dependent transferases"/>
    <property type="match status" value="1"/>
</dbReference>
<dbReference type="GO" id="GO:0000271">
    <property type="term" value="P:polysaccharide biosynthetic process"/>
    <property type="evidence" value="ECO:0007669"/>
    <property type="project" value="TreeGrafter"/>
</dbReference>
<comment type="caution">
    <text evidence="3">The sequence shown here is derived from an EMBL/GenBank/DDBJ whole genome shotgun (WGS) entry which is preliminary data.</text>
</comment>
<proteinExistence type="inferred from homology"/>